<dbReference type="Gene3D" id="3.90.550.10">
    <property type="entry name" value="Spore Coat Polysaccharide Biosynthesis Protein SpsA, Chain A"/>
    <property type="match status" value="1"/>
</dbReference>
<dbReference type="RefSeq" id="WP_013712542.1">
    <property type="nucleotide sequence ID" value="NC_015408.1"/>
</dbReference>
<dbReference type="GeneID" id="99718509"/>
<comment type="function">
    <text evidence="7">Catalyzes the formation of 4-diphosphocytidyl-2-C-methyl-D-erythritol from CTP and 2-C-methyl-D-erythritol 4-phosphate (MEP).</text>
</comment>
<comment type="pathway">
    <text evidence="2 7">Isoprenoid biosynthesis; isopentenyl diphosphate biosynthesis via DXP pathway; isopentenyl diphosphate from 1-deoxy-D-xylulose 5-phosphate: step 2/6.</text>
</comment>
<dbReference type="PROSITE" id="PS01295">
    <property type="entry name" value="ISPD"/>
    <property type="match status" value="1"/>
</dbReference>
<evidence type="ECO:0000256" key="6">
    <source>
        <dbReference type="ARBA" id="ARBA00023229"/>
    </source>
</evidence>
<dbReference type="InterPro" id="IPR050088">
    <property type="entry name" value="IspD/TarI_cytidylyltransf_bact"/>
</dbReference>
<dbReference type="CDD" id="cd02516">
    <property type="entry name" value="CDP-ME_synthetase"/>
    <property type="match status" value="1"/>
</dbReference>
<evidence type="ECO:0000256" key="1">
    <source>
        <dbReference type="ARBA" id="ARBA00001282"/>
    </source>
</evidence>
<keyword evidence="9" id="KW-1185">Reference proteome</keyword>
<reference evidence="8 9" key="1">
    <citation type="journal article" date="2011" name="J. Bacteriol.">
        <title>Genome sequence of the obligate intracellular animal pathogen Chlamydia pecorum E58.</title>
        <authorList>
            <person name="Mojica S."/>
            <person name="Huot Creasy H."/>
            <person name="Daugherty S."/>
            <person name="Read T.D."/>
            <person name="Kim T."/>
            <person name="Kaltenboeck B."/>
            <person name="Bavoil P."/>
            <person name="Myers G.S."/>
        </authorList>
    </citation>
    <scope>NUCLEOTIDE SEQUENCE [LARGE SCALE GENOMIC DNA]</scope>
    <source>
        <strain evidence="8 9">E58</strain>
    </source>
</reference>
<evidence type="ECO:0000256" key="7">
    <source>
        <dbReference type="HAMAP-Rule" id="MF_00108"/>
    </source>
</evidence>
<accession>A0AA34RD17</accession>
<evidence type="ECO:0000256" key="3">
    <source>
        <dbReference type="ARBA" id="ARBA00009789"/>
    </source>
</evidence>
<feature type="site" description="Transition state stabilizer" evidence="7">
    <location>
        <position position="23"/>
    </location>
</feature>
<dbReference type="PANTHER" id="PTHR32125:SF4">
    <property type="entry name" value="2-C-METHYL-D-ERYTHRITOL 4-PHOSPHATE CYTIDYLYLTRANSFERASE, CHLOROPLASTIC"/>
    <property type="match status" value="1"/>
</dbReference>
<keyword evidence="5 7" id="KW-0548">Nucleotidyltransferase</keyword>
<dbReference type="InterPro" id="IPR034683">
    <property type="entry name" value="IspD/TarI"/>
</dbReference>
<proteinExistence type="inferred from homology"/>
<dbReference type="Proteomes" id="UP000008305">
    <property type="component" value="Chromosome"/>
</dbReference>
<evidence type="ECO:0000256" key="5">
    <source>
        <dbReference type="ARBA" id="ARBA00022695"/>
    </source>
</evidence>
<dbReference type="EC" id="2.7.7.60" evidence="7"/>
<dbReference type="AlphaFoldDB" id="A0AA34RD17"/>
<dbReference type="InterPro" id="IPR029044">
    <property type="entry name" value="Nucleotide-diphossugar_trans"/>
</dbReference>
<dbReference type="NCBIfam" id="TIGR00453">
    <property type="entry name" value="ispD"/>
    <property type="match status" value="1"/>
</dbReference>
<comment type="similarity">
    <text evidence="3 7">Belongs to the IspD/TarI cytidylyltransferase family. IspD subfamily.</text>
</comment>
<dbReference type="SUPFAM" id="SSF53448">
    <property type="entry name" value="Nucleotide-diphospho-sugar transferases"/>
    <property type="match status" value="1"/>
</dbReference>
<dbReference type="EMBL" id="CP002608">
    <property type="protein sequence ID" value="AEB41464.1"/>
    <property type="molecule type" value="Genomic_DNA"/>
</dbReference>
<dbReference type="KEGG" id="cpm:G5S_0479"/>
<dbReference type="GO" id="GO:0050518">
    <property type="term" value="F:2-C-methyl-D-erythritol 4-phosphate cytidylyltransferase activity"/>
    <property type="evidence" value="ECO:0007669"/>
    <property type="project" value="UniProtKB-UniRule"/>
</dbReference>
<dbReference type="PANTHER" id="PTHR32125">
    <property type="entry name" value="2-C-METHYL-D-ERYTHRITOL 4-PHOSPHATE CYTIDYLYLTRANSFERASE, CHLOROPLASTIC"/>
    <property type="match status" value="1"/>
</dbReference>
<comment type="catalytic activity">
    <reaction evidence="1 7">
        <text>2-C-methyl-D-erythritol 4-phosphate + CTP + H(+) = 4-CDP-2-C-methyl-D-erythritol + diphosphate</text>
        <dbReference type="Rhea" id="RHEA:13429"/>
        <dbReference type="ChEBI" id="CHEBI:15378"/>
        <dbReference type="ChEBI" id="CHEBI:33019"/>
        <dbReference type="ChEBI" id="CHEBI:37563"/>
        <dbReference type="ChEBI" id="CHEBI:57823"/>
        <dbReference type="ChEBI" id="CHEBI:58262"/>
        <dbReference type="EC" id="2.7.7.60"/>
    </reaction>
</comment>
<protein>
    <recommendedName>
        <fullName evidence="7">2-C-methyl-D-erythritol 4-phosphate cytidylyltransferase</fullName>
        <ecNumber evidence="7">2.7.7.60</ecNumber>
    </recommendedName>
    <alternativeName>
        <fullName evidence="7">4-diphosphocytidyl-2C-methyl-D-erythritol synthase</fullName>
    </alternativeName>
    <alternativeName>
        <fullName evidence="7">MEP cytidylyltransferase</fullName>
        <shortName evidence="7">MCT</shortName>
    </alternativeName>
</protein>
<keyword evidence="4 7" id="KW-0808">Transferase</keyword>
<gene>
    <name evidence="7 8" type="primary">ispD</name>
    <name evidence="8" type="ordered locus">G5S_0479</name>
</gene>
<organism evidence="8 9">
    <name type="scientific">Chlamydia pecorum (strain ATCC VR-628 / DSM 29919 / E58)</name>
    <name type="common">Chlamydophila pecorum</name>
    <dbReference type="NCBI Taxonomy" id="331635"/>
    <lineage>
        <taxon>Bacteria</taxon>
        <taxon>Pseudomonadati</taxon>
        <taxon>Chlamydiota</taxon>
        <taxon>Chlamydiia</taxon>
        <taxon>Chlamydiales</taxon>
        <taxon>Chlamydiaceae</taxon>
        <taxon>Chlamydia/Chlamydophila group</taxon>
        <taxon>Chlamydia</taxon>
    </lineage>
</organism>
<name>A0AA34RD17_CHLPE</name>
<dbReference type="InterPro" id="IPR018294">
    <property type="entry name" value="ISPD_synthase_CS"/>
</dbReference>
<evidence type="ECO:0000256" key="2">
    <source>
        <dbReference type="ARBA" id="ARBA00004787"/>
    </source>
</evidence>
<dbReference type="InterPro" id="IPR001228">
    <property type="entry name" value="IspD"/>
</dbReference>
<feature type="site" description="Transition state stabilizer" evidence="7">
    <location>
        <position position="16"/>
    </location>
</feature>
<dbReference type="HAMAP" id="MF_00108">
    <property type="entry name" value="IspD"/>
    <property type="match status" value="1"/>
</dbReference>
<feature type="site" description="Positions MEP for the nucleophilic attack" evidence="7">
    <location>
        <position position="197"/>
    </location>
</feature>
<evidence type="ECO:0000256" key="4">
    <source>
        <dbReference type="ARBA" id="ARBA00022679"/>
    </source>
</evidence>
<sequence>MIKCSLILLGGGQGKRFGSPLPKQYHPFRGLPLILHSLNTLIHVPQIQEIIVVCHEKFQEVFRNYPVLFATPGERRQDSVSSGLQKVSHPWTLVHDGARPFVYLEEISKLLEACLHNDSVALASSLPYAIKQRSPVKTLDREALALVHTPQCVKTDVLKQGLLLAQQRNLTLVDDTEAAEILSVPTKLIFATHPQIKISYPEDLTIASSLA</sequence>
<dbReference type="GO" id="GO:0019288">
    <property type="term" value="P:isopentenyl diphosphate biosynthetic process, methylerythritol 4-phosphate pathway"/>
    <property type="evidence" value="ECO:0007669"/>
    <property type="project" value="UniProtKB-UniRule"/>
</dbReference>
<feature type="site" description="Positions MEP for the nucleophilic attack" evidence="7">
    <location>
        <position position="141"/>
    </location>
</feature>
<keyword evidence="6 7" id="KW-0414">Isoprene biosynthesis</keyword>
<dbReference type="Pfam" id="PF01128">
    <property type="entry name" value="IspD"/>
    <property type="match status" value="1"/>
</dbReference>
<evidence type="ECO:0000313" key="8">
    <source>
        <dbReference type="EMBL" id="AEB41464.1"/>
    </source>
</evidence>
<evidence type="ECO:0000313" key="9">
    <source>
        <dbReference type="Proteomes" id="UP000008305"/>
    </source>
</evidence>